<reference evidence="2" key="1">
    <citation type="submission" date="2024-04" db="EMBL/GenBank/DDBJ databases">
        <title>Salinicola lusitanus LLJ914,a marine bacterium isolated from the Okinawa Trough.</title>
        <authorList>
            <person name="Li J."/>
        </authorList>
    </citation>
    <scope>NUCLEOTIDE SEQUENCE [LARGE SCALE GENOMIC DNA]</scope>
</reference>
<proteinExistence type="predicted"/>
<organism evidence="1 2">
    <name type="scientific">Mugilogobius chulae</name>
    <name type="common">yellowstripe goby</name>
    <dbReference type="NCBI Taxonomy" id="88201"/>
    <lineage>
        <taxon>Eukaryota</taxon>
        <taxon>Metazoa</taxon>
        <taxon>Chordata</taxon>
        <taxon>Craniata</taxon>
        <taxon>Vertebrata</taxon>
        <taxon>Euteleostomi</taxon>
        <taxon>Actinopterygii</taxon>
        <taxon>Neopterygii</taxon>
        <taxon>Teleostei</taxon>
        <taxon>Neoteleostei</taxon>
        <taxon>Acanthomorphata</taxon>
        <taxon>Gobiaria</taxon>
        <taxon>Gobiiformes</taxon>
        <taxon>Gobioidei</taxon>
        <taxon>Gobiidae</taxon>
        <taxon>Gobionellinae</taxon>
        <taxon>Mugilogobius</taxon>
    </lineage>
</organism>
<evidence type="ECO:0000313" key="2">
    <source>
        <dbReference type="Proteomes" id="UP001460270"/>
    </source>
</evidence>
<comment type="caution">
    <text evidence="1">The sequence shown here is derived from an EMBL/GenBank/DDBJ whole genome shotgun (WGS) entry which is preliminary data.</text>
</comment>
<gene>
    <name evidence="1" type="ORF">WMY93_021718</name>
</gene>
<sequence>MALAWLSSGLKRGPKWVMGVPPPGSANESRTIVAHFRSSGQYSFAGPISPSRKPTWALICSFSLSSQTLSDPPSSPEALKTLSTRKYSDDTAIVACVKGRDESEYRELITRFTSWSRENGLMLNTSKTKEMIIDFGRKPAHQAVIIDGEKIEVVDTYKYLGVHLTTNWTGQSRLGLCIRKDRSVVASAVFFGVVCWGGSMTTRDGNRLDKLIKKCASVIGKRVDSVGAVLEKRMRALMQGILDNPRHPLHDTMSAQRSTRSDRFLSLRCRTARFNRSFVPSAIRLFNRSA</sequence>
<dbReference type="Proteomes" id="UP001460270">
    <property type="component" value="Unassembled WGS sequence"/>
</dbReference>
<protein>
    <recommendedName>
        <fullName evidence="3">Reverse transcriptase domain-containing protein</fullName>
    </recommendedName>
</protein>
<dbReference type="EMBL" id="JBBPFD010000015">
    <property type="protein sequence ID" value="KAK7896393.1"/>
    <property type="molecule type" value="Genomic_DNA"/>
</dbReference>
<evidence type="ECO:0000313" key="1">
    <source>
        <dbReference type="EMBL" id="KAK7896393.1"/>
    </source>
</evidence>
<evidence type="ECO:0008006" key="3">
    <source>
        <dbReference type="Google" id="ProtNLM"/>
    </source>
</evidence>
<keyword evidence="2" id="KW-1185">Reference proteome</keyword>
<dbReference type="PANTHER" id="PTHR47027:SF20">
    <property type="entry name" value="REVERSE TRANSCRIPTASE-LIKE PROTEIN WITH RNA-DIRECTED DNA POLYMERASE DOMAIN"/>
    <property type="match status" value="1"/>
</dbReference>
<name>A0AAW0NBM6_9GOBI</name>
<dbReference type="AlphaFoldDB" id="A0AAW0NBM6"/>
<dbReference type="PANTHER" id="PTHR47027">
    <property type="entry name" value="REVERSE TRANSCRIPTASE DOMAIN-CONTAINING PROTEIN"/>
    <property type="match status" value="1"/>
</dbReference>
<accession>A0AAW0NBM6</accession>